<keyword evidence="9" id="KW-0539">Nucleus</keyword>
<dbReference type="PANTHER" id="PTHR47772">
    <property type="entry name" value="ZINC FINGER PROTEIN 200"/>
    <property type="match status" value="1"/>
</dbReference>
<dbReference type="Gene3D" id="3.30.160.60">
    <property type="entry name" value="Classic Zinc Finger"/>
    <property type="match status" value="10"/>
</dbReference>
<feature type="compositionally biased region" description="Basic and acidic residues" evidence="11">
    <location>
        <begin position="112"/>
        <end position="125"/>
    </location>
</feature>
<sequence>MRIMDRLLNSSSKKSAIKEEPEGVDVTPTGSSDGGPCVIAGEKTPVEDTLGPDVQPGQGKVNPAGEANEVVSDTKEGPPLRWVVKEEGNGSATVLSENEWSLLPLPLSSSGKDGRESENEEKTTDAEVENAQPRHEEGNTGERKGEGEGMRQEAEKNVLCPPILSQLDEDKAQGCAECVKTYCTNPHGSQIISTIEKLFQCSGCGKQFSSYGCVVSHQKNHKGEKPYKCRECDQSFRLKSELLSHQGMHPGDKPYKCCECGKGFDGSLELIRHEIHHGGEKFYKCLECGKHFRSAVLLDAHGKTHIEKQSGIGLECAKSFQTSTPLISHELTKVEKLHKCMQCGESFSGRECLNMHTRTHTGEKPYTCLDCGKAFTASASFKEHRRTHTRKKSHKCLECGKSFTGRGNLDAHTRIHTGEKPFKCVECGKSFRQKGKFNVHKRTHTGEKPHKCLECGKSFHAKEYLTRHNRTHTENPHKCLECGNSFCQLADLSSHQSIHMRKQTNILSSFQAPYVMCLPGSISSFGIRKDTLYTQFQIQPSNPGYTYSLGNVSIVP</sequence>
<dbReference type="PANTHER" id="PTHR47772:SF15">
    <property type="entry name" value="REDUCED EXPRESSION 2-RELATED"/>
    <property type="match status" value="1"/>
</dbReference>
<protein>
    <recommendedName>
        <fullName evidence="12">C2H2-type domain-containing protein</fullName>
    </recommendedName>
</protein>
<feature type="domain" description="C2H2-type" evidence="12">
    <location>
        <begin position="199"/>
        <end position="226"/>
    </location>
</feature>
<dbReference type="PROSITE" id="PS00028">
    <property type="entry name" value="ZINC_FINGER_C2H2_1"/>
    <property type="match status" value="10"/>
</dbReference>
<dbReference type="AlphaFoldDB" id="A0A803T2G3"/>
<evidence type="ECO:0000256" key="2">
    <source>
        <dbReference type="ARBA" id="ARBA00006991"/>
    </source>
</evidence>
<dbReference type="FunFam" id="3.30.160.60:FF:000358">
    <property type="entry name" value="zinc finger protein 24"/>
    <property type="match status" value="2"/>
</dbReference>
<gene>
    <name evidence="13" type="primary">LOC103278146</name>
</gene>
<dbReference type="GO" id="GO:0001227">
    <property type="term" value="F:DNA-binding transcription repressor activity, RNA polymerase II-specific"/>
    <property type="evidence" value="ECO:0000318"/>
    <property type="project" value="GO_Central"/>
</dbReference>
<feature type="compositionally biased region" description="Basic and acidic residues" evidence="11">
    <location>
        <begin position="132"/>
        <end position="154"/>
    </location>
</feature>
<accession>A0A803T2G3</accession>
<dbReference type="GeneID" id="103278146"/>
<dbReference type="SUPFAM" id="SSF57667">
    <property type="entry name" value="beta-beta-alpha zinc fingers"/>
    <property type="match status" value="6"/>
</dbReference>
<dbReference type="InterPro" id="IPR013087">
    <property type="entry name" value="Znf_C2H2_type"/>
</dbReference>
<feature type="domain" description="C2H2-type" evidence="12">
    <location>
        <begin position="283"/>
        <end position="310"/>
    </location>
</feature>
<feature type="domain" description="C2H2-type" evidence="12">
    <location>
        <begin position="227"/>
        <end position="254"/>
    </location>
</feature>
<evidence type="ECO:0000256" key="10">
    <source>
        <dbReference type="PROSITE-ProRule" id="PRU00042"/>
    </source>
</evidence>
<dbReference type="GO" id="GO:0001817">
    <property type="term" value="P:regulation of cytokine production"/>
    <property type="evidence" value="ECO:0000318"/>
    <property type="project" value="GO_Central"/>
</dbReference>
<keyword evidence="14" id="KW-1185">Reference proteome</keyword>
<evidence type="ECO:0000313" key="13">
    <source>
        <dbReference type="Ensembl" id="ENSACAP00000029403.1"/>
    </source>
</evidence>
<evidence type="ECO:0000256" key="7">
    <source>
        <dbReference type="ARBA" id="ARBA00023015"/>
    </source>
</evidence>
<reference evidence="13" key="2">
    <citation type="submission" date="2025-08" db="UniProtKB">
        <authorList>
            <consortium name="Ensembl"/>
        </authorList>
    </citation>
    <scope>IDENTIFICATION</scope>
</reference>
<proteinExistence type="inferred from homology"/>
<reference evidence="13" key="3">
    <citation type="submission" date="2025-09" db="UniProtKB">
        <authorList>
            <consortium name="Ensembl"/>
        </authorList>
    </citation>
    <scope>IDENTIFICATION</scope>
</reference>
<feature type="domain" description="C2H2-type" evidence="12">
    <location>
        <begin position="477"/>
        <end position="504"/>
    </location>
</feature>
<name>A0A803T2G3_ANOCA</name>
<feature type="domain" description="C2H2-type" evidence="12">
    <location>
        <begin position="366"/>
        <end position="393"/>
    </location>
</feature>
<dbReference type="Ensembl" id="ENSACAT00000043427.1">
    <property type="protein sequence ID" value="ENSACAP00000029403.1"/>
    <property type="gene ID" value="ENSACAG00000043672.1"/>
</dbReference>
<evidence type="ECO:0000256" key="8">
    <source>
        <dbReference type="ARBA" id="ARBA00023163"/>
    </source>
</evidence>
<evidence type="ECO:0000256" key="9">
    <source>
        <dbReference type="ARBA" id="ARBA00023242"/>
    </source>
</evidence>
<dbReference type="FunFam" id="3.30.160.60:FF:002343">
    <property type="entry name" value="Zinc finger protein 33A"/>
    <property type="match status" value="3"/>
</dbReference>
<evidence type="ECO:0000256" key="1">
    <source>
        <dbReference type="ARBA" id="ARBA00004123"/>
    </source>
</evidence>
<keyword evidence="7" id="KW-0805">Transcription regulation</keyword>
<feature type="domain" description="C2H2-type" evidence="12">
    <location>
        <begin position="394"/>
        <end position="421"/>
    </location>
</feature>
<dbReference type="GO" id="GO:0008270">
    <property type="term" value="F:zinc ion binding"/>
    <property type="evidence" value="ECO:0007669"/>
    <property type="project" value="UniProtKB-KW"/>
</dbReference>
<dbReference type="InterPro" id="IPR050636">
    <property type="entry name" value="C2H2-ZF_domain-containing"/>
</dbReference>
<dbReference type="FunFam" id="3.30.160.60:FF:000100">
    <property type="entry name" value="Zinc finger 45-like"/>
    <property type="match status" value="1"/>
</dbReference>
<dbReference type="Pfam" id="PF00096">
    <property type="entry name" value="zf-C2H2"/>
    <property type="match status" value="8"/>
</dbReference>
<dbReference type="InterPro" id="IPR036236">
    <property type="entry name" value="Znf_C2H2_sf"/>
</dbReference>
<dbReference type="PROSITE" id="PS50157">
    <property type="entry name" value="ZINC_FINGER_C2H2_2"/>
    <property type="match status" value="10"/>
</dbReference>
<dbReference type="GO" id="GO:0005654">
    <property type="term" value="C:nucleoplasm"/>
    <property type="evidence" value="ECO:0000318"/>
    <property type="project" value="GO_Central"/>
</dbReference>
<dbReference type="GO" id="GO:0002682">
    <property type="term" value="P:regulation of immune system process"/>
    <property type="evidence" value="ECO:0000318"/>
    <property type="project" value="GO_Central"/>
</dbReference>
<evidence type="ECO:0000256" key="3">
    <source>
        <dbReference type="ARBA" id="ARBA00022723"/>
    </source>
</evidence>
<dbReference type="GeneTree" id="ENSGT00940000156207"/>
<feature type="domain" description="C2H2-type" evidence="12">
    <location>
        <begin position="450"/>
        <end position="477"/>
    </location>
</feature>
<feature type="domain" description="C2H2-type" evidence="12">
    <location>
        <begin position="338"/>
        <end position="365"/>
    </location>
</feature>
<dbReference type="FunFam" id="3.30.160.60:FF:000446">
    <property type="entry name" value="Zinc finger protein"/>
    <property type="match status" value="1"/>
</dbReference>
<keyword evidence="3" id="KW-0479">Metal-binding</keyword>
<keyword evidence="5 10" id="KW-0863">Zinc-finger</keyword>
<dbReference type="GO" id="GO:0000978">
    <property type="term" value="F:RNA polymerase II cis-regulatory region sequence-specific DNA binding"/>
    <property type="evidence" value="ECO:0000318"/>
    <property type="project" value="GO_Central"/>
</dbReference>
<organism evidence="13 14">
    <name type="scientific">Anolis carolinensis</name>
    <name type="common">Green anole</name>
    <name type="synonym">American chameleon</name>
    <dbReference type="NCBI Taxonomy" id="28377"/>
    <lineage>
        <taxon>Eukaryota</taxon>
        <taxon>Metazoa</taxon>
        <taxon>Chordata</taxon>
        <taxon>Craniata</taxon>
        <taxon>Vertebrata</taxon>
        <taxon>Euteleostomi</taxon>
        <taxon>Lepidosauria</taxon>
        <taxon>Squamata</taxon>
        <taxon>Bifurcata</taxon>
        <taxon>Unidentata</taxon>
        <taxon>Episquamata</taxon>
        <taxon>Toxicofera</taxon>
        <taxon>Iguania</taxon>
        <taxon>Dactyloidae</taxon>
        <taxon>Anolis</taxon>
    </lineage>
</organism>
<evidence type="ECO:0000256" key="11">
    <source>
        <dbReference type="SAM" id="MobiDB-lite"/>
    </source>
</evidence>
<comment type="similarity">
    <text evidence="2">Belongs to the krueppel C2H2-type zinc-finger protein family.</text>
</comment>
<dbReference type="FunFam" id="3.30.160.60:FF:000739">
    <property type="entry name" value="Zgc:171418 protein"/>
    <property type="match status" value="1"/>
</dbReference>
<evidence type="ECO:0000256" key="6">
    <source>
        <dbReference type="ARBA" id="ARBA00022833"/>
    </source>
</evidence>
<keyword evidence="6" id="KW-0862">Zinc</keyword>
<dbReference type="OrthoDB" id="3176202at2759"/>
<evidence type="ECO:0000259" key="12">
    <source>
        <dbReference type="PROSITE" id="PS50157"/>
    </source>
</evidence>
<dbReference type="Proteomes" id="UP000001646">
    <property type="component" value="Chromosome 2"/>
</dbReference>
<keyword evidence="4" id="KW-0677">Repeat</keyword>
<feature type="domain" description="C2H2-type" evidence="12">
    <location>
        <begin position="255"/>
        <end position="282"/>
    </location>
</feature>
<keyword evidence="8" id="KW-0804">Transcription</keyword>
<feature type="domain" description="C2H2-type" evidence="12">
    <location>
        <begin position="422"/>
        <end position="449"/>
    </location>
</feature>
<dbReference type="FunFam" id="3.30.160.60:FF:002159">
    <property type="entry name" value="Zinc finger protein 841"/>
    <property type="match status" value="1"/>
</dbReference>
<feature type="region of interest" description="Disordered" evidence="11">
    <location>
        <begin position="1"/>
        <end position="81"/>
    </location>
</feature>
<feature type="compositionally biased region" description="Basic and acidic residues" evidence="11">
    <location>
        <begin position="72"/>
        <end position="81"/>
    </location>
</feature>
<comment type="subcellular location">
    <subcellularLocation>
        <location evidence="1">Nucleus</location>
    </subcellularLocation>
</comment>
<evidence type="ECO:0000256" key="5">
    <source>
        <dbReference type="ARBA" id="ARBA00022771"/>
    </source>
</evidence>
<dbReference type="SMART" id="SM00355">
    <property type="entry name" value="ZnF_C2H2"/>
    <property type="match status" value="10"/>
</dbReference>
<dbReference type="InParanoid" id="A0A803T2G3"/>
<dbReference type="GO" id="GO:0000122">
    <property type="term" value="P:negative regulation of transcription by RNA polymerase II"/>
    <property type="evidence" value="ECO:0000318"/>
    <property type="project" value="GO_Central"/>
</dbReference>
<reference evidence="13 14" key="1">
    <citation type="submission" date="2009-12" db="EMBL/GenBank/DDBJ databases">
        <title>The Genome Sequence of Anolis carolinensis (Green Anole Lizard).</title>
        <authorList>
            <consortium name="The Genome Sequencing Platform"/>
            <person name="Di Palma F."/>
            <person name="Alfoldi J."/>
            <person name="Heiman D."/>
            <person name="Young S."/>
            <person name="Grabherr M."/>
            <person name="Johnson J."/>
            <person name="Lander E.S."/>
            <person name="Lindblad-Toh K."/>
        </authorList>
    </citation>
    <scope>NUCLEOTIDE SEQUENCE [LARGE SCALE GENOMIC DNA]</scope>
    <source>
        <strain evidence="13 14">JBL SC #1</strain>
    </source>
</reference>
<evidence type="ECO:0000313" key="14">
    <source>
        <dbReference type="Proteomes" id="UP000001646"/>
    </source>
</evidence>
<evidence type="ECO:0000256" key="4">
    <source>
        <dbReference type="ARBA" id="ARBA00022737"/>
    </source>
</evidence>
<dbReference type="KEGG" id="acs:103278146"/>
<feature type="region of interest" description="Disordered" evidence="11">
    <location>
        <begin position="104"/>
        <end position="154"/>
    </location>
</feature>